<evidence type="ECO:0000256" key="1">
    <source>
        <dbReference type="SAM" id="MobiDB-lite"/>
    </source>
</evidence>
<protein>
    <submittedName>
        <fullName evidence="2">Uncharacterized protein</fullName>
    </submittedName>
</protein>
<organism evidence="2 3">
    <name type="scientific">Hyaloscypha hepaticicola</name>
    <dbReference type="NCBI Taxonomy" id="2082293"/>
    <lineage>
        <taxon>Eukaryota</taxon>
        <taxon>Fungi</taxon>
        <taxon>Dikarya</taxon>
        <taxon>Ascomycota</taxon>
        <taxon>Pezizomycotina</taxon>
        <taxon>Leotiomycetes</taxon>
        <taxon>Helotiales</taxon>
        <taxon>Hyaloscyphaceae</taxon>
        <taxon>Hyaloscypha</taxon>
    </lineage>
</organism>
<reference evidence="2 3" key="1">
    <citation type="submission" date="2016-05" db="EMBL/GenBank/DDBJ databases">
        <title>A degradative enzymes factory behind the ericoid mycorrhizal symbiosis.</title>
        <authorList>
            <consortium name="DOE Joint Genome Institute"/>
            <person name="Martino E."/>
            <person name="Morin E."/>
            <person name="Grelet G."/>
            <person name="Kuo A."/>
            <person name="Kohler A."/>
            <person name="Daghino S."/>
            <person name="Barry K."/>
            <person name="Choi C."/>
            <person name="Cichocki N."/>
            <person name="Clum A."/>
            <person name="Copeland A."/>
            <person name="Hainaut M."/>
            <person name="Haridas S."/>
            <person name="Labutti K."/>
            <person name="Lindquist E."/>
            <person name="Lipzen A."/>
            <person name="Khouja H.-R."/>
            <person name="Murat C."/>
            <person name="Ohm R."/>
            <person name="Olson A."/>
            <person name="Spatafora J."/>
            <person name="Veneault-Fourrey C."/>
            <person name="Henrissat B."/>
            <person name="Grigoriev I."/>
            <person name="Martin F."/>
            <person name="Perotto S."/>
        </authorList>
    </citation>
    <scope>NUCLEOTIDE SEQUENCE [LARGE SCALE GENOMIC DNA]</scope>
    <source>
        <strain evidence="2 3">UAMH 7357</strain>
    </source>
</reference>
<proteinExistence type="predicted"/>
<dbReference type="EMBL" id="KZ613520">
    <property type="protein sequence ID" value="PMD14630.1"/>
    <property type="molecule type" value="Genomic_DNA"/>
</dbReference>
<evidence type="ECO:0000313" key="3">
    <source>
        <dbReference type="Proteomes" id="UP000235672"/>
    </source>
</evidence>
<dbReference type="Proteomes" id="UP000235672">
    <property type="component" value="Unassembled WGS sequence"/>
</dbReference>
<dbReference type="STRING" id="1745343.A0A2J6PKT9"/>
<feature type="region of interest" description="Disordered" evidence="1">
    <location>
        <begin position="102"/>
        <end position="124"/>
    </location>
</feature>
<evidence type="ECO:0000313" key="2">
    <source>
        <dbReference type="EMBL" id="PMD14630.1"/>
    </source>
</evidence>
<sequence length="153" mass="17552">MSHSKDGYAVVQWKYIFASTESQPLIPGRAGFQTQYANPQIAERIIDLGSTNWAKCRKNQTGDKYITQWISGVVLPAARAQVEAHIRHRNQENARRRAAWRTRDGGKLVAQGQQPPRLRDLGPFQPDRLRIVGNPYCREKKPDFGLEMPWVRI</sequence>
<gene>
    <name evidence="2" type="ORF">NA56DRAFT_650757</name>
</gene>
<accession>A0A2J6PKT9</accession>
<name>A0A2J6PKT9_9HELO</name>
<dbReference type="AlphaFoldDB" id="A0A2J6PKT9"/>
<keyword evidence="3" id="KW-1185">Reference proteome</keyword>